<organism evidence="1">
    <name type="scientific">freshwater metagenome</name>
    <dbReference type="NCBI Taxonomy" id="449393"/>
    <lineage>
        <taxon>unclassified sequences</taxon>
        <taxon>metagenomes</taxon>
        <taxon>ecological metagenomes</taxon>
    </lineage>
</organism>
<reference evidence="1" key="1">
    <citation type="submission" date="2020-05" db="EMBL/GenBank/DDBJ databases">
        <authorList>
            <person name="Chiriac C."/>
            <person name="Salcher M."/>
            <person name="Ghai R."/>
            <person name="Kavagutti S V."/>
        </authorList>
    </citation>
    <scope>NUCLEOTIDE SEQUENCE</scope>
</reference>
<proteinExistence type="predicted"/>
<sequence length="44" mass="4731">MQGSNCAERARFGRVIDQKSGFHDQNVRTHGCGGLALVEVAEAD</sequence>
<evidence type="ECO:0000313" key="1">
    <source>
        <dbReference type="EMBL" id="CAB4875161.1"/>
    </source>
</evidence>
<accession>A0A6J7DX71</accession>
<gene>
    <name evidence="1" type="ORF">UFOPK3425_00853</name>
</gene>
<protein>
    <submittedName>
        <fullName evidence="1">Unannotated protein</fullName>
    </submittedName>
</protein>
<dbReference type="AlphaFoldDB" id="A0A6J7DX71"/>
<dbReference type="EMBL" id="CAFBLV010000164">
    <property type="protein sequence ID" value="CAB4875161.1"/>
    <property type="molecule type" value="Genomic_DNA"/>
</dbReference>
<name>A0A6J7DX71_9ZZZZ</name>